<dbReference type="EMBL" id="BAABRO010000012">
    <property type="protein sequence ID" value="GAA5509223.1"/>
    <property type="molecule type" value="Genomic_DNA"/>
</dbReference>
<evidence type="ECO:0000313" key="2">
    <source>
        <dbReference type="EMBL" id="GAA5509223.1"/>
    </source>
</evidence>
<feature type="transmembrane region" description="Helical" evidence="1">
    <location>
        <begin position="308"/>
        <end position="325"/>
    </location>
</feature>
<accession>A0ABP9VYD2</accession>
<comment type="caution">
    <text evidence="2">The sequence shown here is derived from an EMBL/GenBank/DDBJ whole genome shotgun (WGS) entry which is preliminary data.</text>
</comment>
<keyword evidence="1" id="KW-1133">Transmembrane helix</keyword>
<evidence type="ECO:0000313" key="3">
    <source>
        <dbReference type="Proteomes" id="UP001416858"/>
    </source>
</evidence>
<keyword evidence="3" id="KW-1185">Reference proteome</keyword>
<reference evidence="2 3" key="1">
    <citation type="submission" date="2024-02" db="EMBL/GenBank/DDBJ databases">
        <title>Rhodopirellula caenicola NBRC 110016.</title>
        <authorList>
            <person name="Ichikawa N."/>
            <person name="Katano-Makiyama Y."/>
            <person name="Hidaka K."/>
        </authorList>
    </citation>
    <scope>NUCLEOTIDE SEQUENCE [LARGE SCALE GENOMIC DNA]</scope>
    <source>
        <strain evidence="2 3">NBRC 110016</strain>
    </source>
</reference>
<keyword evidence="1" id="KW-0472">Membrane</keyword>
<protein>
    <submittedName>
        <fullName evidence="2">Uncharacterized protein</fullName>
    </submittedName>
</protein>
<dbReference type="Proteomes" id="UP001416858">
    <property type="component" value="Unassembled WGS sequence"/>
</dbReference>
<keyword evidence="1" id="KW-0812">Transmembrane</keyword>
<name>A0ABP9VYD2_9BACT</name>
<organism evidence="2 3">
    <name type="scientific">Novipirellula caenicola</name>
    <dbReference type="NCBI Taxonomy" id="1536901"/>
    <lineage>
        <taxon>Bacteria</taxon>
        <taxon>Pseudomonadati</taxon>
        <taxon>Planctomycetota</taxon>
        <taxon>Planctomycetia</taxon>
        <taxon>Pirellulales</taxon>
        <taxon>Pirellulaceae</taxon>
        <taxon>Novipirellula</taxon>
    </lineage>
</organism>
<evidence type="ECO:0000256" key="1">
    <source>
        <dbReference type="SAM" id="Phobius"/>
    </source>
</evidence>
<sequence>MSAVIRPSGYSLLKRMHELLHSGPNESKHVPQPIVFAFLLCVLQANCLAAQGNPASNSELLARIQESHAKSSGFYDDGHFVWVEKSGSWTDPATGLKHEPEERRFEYWARHGEWSRLDITKYSNGQQIGVVGRSLAVPDQPLRSNWGCTATTCTRPPPHPQDFPVFNAGISVGDTRLSTYISKWLEGSEDVVSLAVDDSDPSKLTFEIVEERLQGRLTYAANVDPNTYLVSSWEREAVTKDGKHTYRQKRHLQYDKEIAGLPRRCFDSDADMDYEISLTSLDRNPAPLSIFDVGIPYPANTETTNYRLAYAVTFGAALTLIFVVYRRFRATSKSSDCPTP</sequence>
<gene>
    <name evidence="2" type="ORF">Rcae01_04722</name>
</gene>
<proteinExistence type="predicted"/>